<evidence type="ECO:0000256" key="2">
    <source>
        <dbReference type="ARBA" id="ARBA00022729"/>
    </source>
</evidence>
<evidence type="ECO:0000259" key="6">
    <source>
        <dbReference type="Pfam" id="PF13505"/>
    </source>
</evidence>
<evidence type="ECO:0000313" key="7">
    <source>
        <dbReference type="EMBL" id="GHH11706.1"/>
    </source>
</evidence>
<gene>
    <name evidence="7" type="ORF">GCM10008023_11030</name>
</gene>
<dbReference type="InterPro" id="IPR027385">
    <property type="entry name" value="Beta-barrel_OMP"/>
</dbReference>
<dbReference type="InterPro" id="IPR011250">
    <property type="entry name" value="OMP/PagP_B-barrel"/>
</dbReference>
<sequence>MRTKSLLSAATMLVAGLAFAAPALAQEADPKPFDGLYVGGTVGFDAQPNDVGSSILFDRNRDGNFNELVTTAAGANAFAPTAAQPGAGFCNGRATSTGALTGCTNDKDNISYSGRIGFDKQYGHFVIGVVGEFGKSQVRDSVSGFSTTPASYVMTRKVDFDANARLRAGYAFDKTLFYATGGGAYAKTKSSFATSNTANAFADNGSRHDAWGFVAGGGIEQKLGRHFSIGLEYLYNQYKDDEYRVRVTQGTAPATNPFVLAPNTGGTDFKRSDDKFRWHSVRATANFRF</sequence>
<dbReference type="EMBL" id="BNAQ01000001">
    <property type="protein sequence ID" value="GHH11706.1"/>
    <property type="molecule type" value="Genomic_DNA"/>
</dbReference>
<dbReference type="SUPFAM" id="SSF56925">
    <property type="entry name" value="OMPA-like"/>
    <property type="match status" value="1"/>
</dbReference>
<dbReference type="Pfam" id="PF13505">
    <property type="entry name" value="OMP_b-brl"/>
    <property type="match status" value="1"/>
</dbReference>
<feature type="domain" description="Outer membrane protein beta-barrel" evidence="6">
    <location>
        <begin position="68"/>
        <end position="244"/>
    </location>
</feature>
<feature type="chain" id="PRO_5045906453" description="Outer membrane protein beta-barrel domain-containing protein" evidence="5">
    <location>
        <begin position="21"/>
        <end position="289"/>
    </location>
</feature>
<evidence type="ECO:0000256" key="3">
    <source>
        <dbReference type="ARBA" id="ARBA00023136"/>
    </source>
</evidence>
<evidence type="ECO:0000256" key="4">
    <source>
        <dbReference type="ARBA" id="ARBA00038306"/>
    </source>
</evidence>
<keyword evidence="3" id="KW-0472">Membrane</keyword>
<dbReference type="InterPro" id="IPR051692">
    <property type="entry name" value="OMP-like"/>
</dbReference>
<evidence type="ECO:0000256" key="1">
    <source>
        <dbReference type="ARBA" id="ARBA00004370"/>
    </source>
</evidence>
<organism evidence="7 8">
    <name type="scientific">Sphingomonas glacialis</name>
    <dbReference type="NCBI Taxonomy" id="658225"/>
    <lineage>
        <taxon>Bacteria</taxon>
        <taxon>Pseudomonadati</taxon>
        <taxon>Pseudomonadota</taxon>
        <taxon>Alphaproteobacteria</taxon>
        <taxon>Sphingomonadales</taxon>
        <taxon>Sphingomonadaceae</taxon>
        <taxon>Sphingomonas</taxon>
    </lineage>
</organism>
<reference evidence="8" key="1">
    <citation type="journal article" date="2019" name="Int. J. Syst. Evol. Microbiol.">
        <title>The Global Catalogue of Microorganisms (GCM) 10K type strain sequencing project: providing services to taxonomists for standard genome sequencing and annotation.</title>
        <authorList>
            <consortium name="The Broad Institute Genomics Platform"/>
            <consortium name="The Broad Institute Genome Sequencing Center for Infectious Disease"/>
            <person name="Wu L."/>
            <person name="Ma J."/>
        </authorList>
    </citation>
    <scope>NUCLEOTIDE SEQUENCE [LARGE SCALE GENOMIC DNA]</scope>
    <source>
        <strain evidence="8">CGMCC 1.8957</strain>
    </source>
</reference>
<comment type="similarity">
    <text evidence="4">Belongs to the Omp25/RopB family.</text>
</comment>
<name>A0ABQ3LC66_9SPHN</name>
<keyword evidence="2 5" id="KW-0732">Signal</keyword>
<accession>A0ABQ3LC66</accession>
<dbReference type="Gene3D" id="2.40.160.20">
    <property type="match status" value="1"/>
</dbReference>
<dbReference type="PANTHER" id="PTHR34001:SF3">
    <property type="entry name" value="BLL7405 PROTEIN"/>
    <property type="match status" value="1"/>
</dbReference>
<evidence type="ECO:0000256" key="5">
    <source>
        <dbReference type="SAM" id="SignalP"/>
    </source>
</evidence>
<protein>
    <recommendedName>
        <fullName evidence="6">Outer membrane protein beta-barrel domain-containing protein</fullName>
    </recommendedName>
</protein>
<dbReference type="PANTHER" id="PTHR34001">
    <property type="entry name" value="BLL7405 PROTEIN"/>
    <property type="match status" value="1"/>
</dbReference>
<evidence type="ECO:0000313" key="8">
    <source>
        <dbReference type="Proteomes" id="UP000652430"/>
    </source>
</evidence>
<dbReference type="RefSeq" id="WP_189675378.1">
    <property type="nucleotide sequence ID" value="NZ_BNAQ01000001.1"/>
</dbReference>
<dbReference type="Proteomes" id="UP000652430">
    <property type="component" value="Unassembled WGS sequence"/>
</dbReference>
<proteinExistence type="inferred from homology"/>
<comment type="caution">
    <text evidence="7">The sequence shown here is derived from an EMBL/GenBank/DDBJ whole genome shotgun (WGS) entry which is preliminary data.</text>
</comment>
<comment type="subcellular location">
    <subcellularLocation>
        <location evidence="1">Membrane</location>
    </subcellularLocation>
</comment>
<keyword evidence="8" id="KW-1185">Reference proteome</keyword>
<feature type="signal peptide" evidence="5">
    <location>
        <begin position="1"/>
        <end position="20"/>
    </location>
</feature>